<name>A0ABN2NL47_9MICO</name>
<protein>
    <submittedName>
        <fullName evidence="2">DUF5998 family protein</fullName>
    </submittedName>
</protein>
<sequence>MWQPLSFSPEGALRGYRRAVRAKWPAHRGQWDNRAVPTASAPETRKTLKSRLFRAGYYPQLVCDLIDVALAGEDVAAHLVQAETTFDSEVRRHLTVLVLTPTRLITAHIDDQPADEDDERPGQAAATTEAVPLSSIRSVGLTHIINEPEKHPGGAARLELNLAIGWGGVRRLELEPAVCGDPNCTTDHGLTGQSLPDDVVVRVSSAAEGDDAVRAALEFAEALSRATAR</sequence>
<keyword evidence="3" id="KW-1185">Reference proteome</keyword>
<dbReference type="Proteomes" id="UP001501094">
    <property type="component" value="Unassembled WGS sequence"/>
</dbReference>
<comment type="caution">
    <text evidence="2">The sequence shown here is derived from an EMBL/GenBank/DDBJ whole genome shotgun (WGS) entry which is preliminary data.</text>
</comment>
<dbReference type="Pfam" id="PF19461">
    <property type="entry name" value="DUF5998"/>
    <property type="match status" value="1"/>
</dbReference>
<evidence type="ECO:0000313" key="3">
    <source>
        <dbReference type="Proteomes" id="UP001501094"/>
    </source>
</evidence>
<dbReference type="EMBL" id="BAAANL010000007">
    <property type="protein sequence ID" value="GAA1871740.1"/>
    <property type="molecule type" value="Genomic_DNA"/>
</dbReference>
<evidence type="ECO:0000256" key="1">
    <source>
        <dbReference type="SAM" id="MobiDB-lite"/>
    </source>
</evidence>
<gene>
    <name evidence="2" type="ORF">GCM10009751_33790</name>
</gene>
<proteinExistence type="predicted"/>
<evidence type="ECO:0000313" key="2">
    <source>
        <dbReference type="EMBL" id="GAA1871740.1"/>
    </source>
</evidence>
<accession>A0ABN2NL47</accession>
<organism evidence="2 3">
    <name type="scientific">Myceligenerans crystallogenes</name>
    <dbReference type="NCBI Taxonomy" id="316335"/>
    <lineage>
        <taxon>Bacteria</taxon>
        <taxon>Bacillati</taxon>
        <taxon>Actinomycetota</taxon>
        <taxon>Actinomycetes</taxon>
        <taxon>Micrococcales</taxon>
        <taxon>Promicromonosporaceae</taxon>
        <taxon>Myceligenerans</taxon>
    </lineage>
</organism>
<reference evidence="2 3" key="1">
    <citation type="journal article" date="2019" name="Int. J. Syst. Evol. Microbiol.">
        <title>The Global Catalogue of Microorganisms (GCM) 10K type strain sequencing project: providing services to taxonomists for standard genome sequencing and annotation.</title>
        <authorList>
            <consortium name="The Broad Institute Genomics Platform"/>
            <consortium name="The Broad Institute Genome Sequencing Center for Infectious Disease"/>
            <person name="Wu L."/>
            <person name="Ma J."/>
        </authorList>
    </citation>
    <scope>NUCLEOTIDE SEQUENCE [LARGE SCALE GENOMIC DNA]</scope>
    <source>
        <strain evidence="2 3">JCM 14326</strain>
    </source>
</reference>
<feature type="region of interest" description="Disordered" evidence="1">
    <location>
        <begin position="110"/>
        <end position="129"/>
    </location>
</feature>
<dbReference type="InterPro" id="IPR046040">
    <property type="entry name" value="DUF5998"/>
</dbReference>